<dbReference type="InterPro" id="IPR025396">
    <property type="entry name" value="DUF4302"/>
</dbReference>
<evidence type="ECO:0008006" key="3">
    <source>
        <dbReference type="Google" id="ProtNLM"/>
    </source>
</evidence>
<dbReference type="AlphaFoldDB" id="A0A239GJF7"/>
<dbReference type="Proteomes" id="UP000198393">
    <property type="component" value="Unassembled WGS sequence"/>
</dbReference>
<gene>
    <name evidence="1" type="ORF">SAMN05421640_0869</name>
</gene>
<dbReference type="RefSeq" id="WP_089355644.1">
    <property type="nucleotide sequence ID" value="NZ_FZPD01000002.1"/>
</dbReference>
<dbReference type="PROSITE" id="PS51257">
    <property type="entry name" value="PROKAR_LIPOPROTEIN"/>
    <property type="match status" value="1"/>
</dbReference>
<accession>A0A239GJF7</accession>
<evidence type="ECO:0000313" key="1">
    <source>
        <dbReference type="EMBL" id="SNS69111.1"/>
    </source>
</evidence>
<sequence length="463" mass="51397">MKSYKHIVSLIFLVITIASCVNDDKANLPSVEDRIDEAVGELRESLLAPADGWRLDYRPTNQTGAFLILLNFNDDGTVRVQSDVSANNGEFRDHVIAYRIDSSQGLELIMETYGVFHYLFELQRASFGGEFEFVFEGEEGENLIFSSKTDPSSDVTELLFVPASTSDASQISTEATSTLSKGHFQTENLGGIGNFGTFNFHLQDQDYLLSAIFDLETRNMKILGIAEGGDMSAVVANDNIVDIGAESTFSLRSEKVVLDQSITATLNGNSIEIKEIPVSNASMFVDSFCDGQQDSVVRFNASSGDLGNFEANGSLFQVANGFKPSDDVYSINHVFLYDENDNSIADQIEAVFPDVVAFQWYHGIEIADTLFNGIGFVTVDEFNNAEFFLRGYDFTQTGNFLQITFNGNDLITEDNPSQEQLDGLYQLTDEIYSGGEVYMLELLNINGLFEFYNPCNKYKGFLF</sequence>
<dbReference type="EMBL" id="FZPD01000002">
    <property type="protein sequence ID" value="SNS69111.1"/>
    <property type="molecule type" value="Genomic_DNA"/>
</dbReference>
<dbReference type="Pfam" id="PF14135">
    <property type="entry name" value="DUF4302"/>
    <property type="match status" value="1"/>
</dbReference>
<reference evidence="1 2" key="1">
    <citation type="submission" date="2017-06" db="EMBL/GenBank/DDBJ databases">
        <authorList>
            <person name="Kim H.J."/>
            <person name="Triplett B.A."/>
        </authorList>
    </citation>
    <scope>NUCLEOTIDE SEQUENCE [LARGE SCALE GENOMIC DNA]</scope>
    <source>
        <strain evidence="1 2">DSM 19307</strain>
    </source>
</reference>
<keyword evidence="2" id="KW-1185">Reference proteome</keyword>
<dbReference type="OrthoDB" id="1150854at2"/>
<name>A0A239GJF7_EKHLU</name>
<proteinExistence type="predicted"/>
<organism evidence="1 2">
    <name type="scientific">Ekhidna lutea</name>
    <dbReference type="NCBI Taxonomy" id="447679"/>
    <lineage>
        <taxon>Bacteria</taxon>
        <taxon>Pseudomonadati</taxon>
        <taxon>Bacteroidota</taxon>
        <taxon>Cytophagia</taxon>
        <taxon>Cytophagales</taxon>
        <taxon>Reichenbachiellaceae</taxon>
        <taxon>Ekhidna</taxon>
    </lineage>
</organism>
<protein>
    <recommendedName>
        <fullName evidence="3">DUF4302 domain-containing protein</fullName>
    </recommendedName>
</protein>
<evidence type="ECO:0000313" key="2">
    <source>
        <dbReference type="Proteomes" id="UP000198393"/>
    </source>
</evidence>